<reference evidence="2 3" key="1">
    <citation type="journal article" date="2024" name="G3 (Bethesda)">
        <title>Genome assembly of Hibiscus sabdariffa L. provides insights into metabolisms of medicinal natural products.</title>
        <authorList>
            <person name="Kim T."/>
        </authorList>
    </citation>
    <scope>NUCLEOTIDE SEQUENCE [LARGE SCALE GENOMIC DNA]</scope>
    <source>
        <strain evidence="2">TK-2024</strain>
        <tissue evidence="2">Old leaves</tissue>
    </source>
</reference>
<keyword evidence="1" id="KW-1133">Transmembrane helix</keyword>
<proteinExistence type="predicted"/>
<feature type="transmembrane region" description="Helical" evidence="1">
    <location>
        <begin position="67"/>
        <end position="88"/>
    </location>
</feature>
<keyword evidence="3" id="KW-1185">Reference proteome</keyword>
<keyword evidence="1" id="KW-0812">Transmembrane</keyword>
<sequence>MNSYCVISTSIKPSLLVPSKFQKFLASLLDSKGVWRAYKACVIVFEILDASWYMPDEQSNPIQEYQVLIFVYSTIYFGTPKIAILFGFY</sequence>
<gene>
    <name evidence="2" type="ORF">V6N11_082966</name>
</gene>
<protein>
    <submittedName>
        <fullName evidence="2">Uncharacterized protein</fullName>
    </submittedName>
</protein>
<name>A0ABR2QKT8_9ROSI</name>
<organism evidence="2 3">
    <name type="scientific">Hibiscus sabdariffa</name>
    <name type="common">roselle</name>
    <dbReference type="NCBI Taxonomy" id="183260"/>
    <lineage>
        <taxon>Eukaryota</taxon>
        <taxon>Viridiplantae</taxon>
        <taxon>Streptophyta</taxon>
        <taxon>Embryophyta</taxon>
        <taxon>Tracheophyta</taxon>
        <taxon>Spermatophyta</taxon>
        <taxon>Magnoliopsida</taxon>
        <taxon>eudicotyledons</taxon>
        <taxon>Gunneridae</taxon>
        <taxon>Pentapetalae</taxon>
        <taxon>rosids</taxon>
        <taxon>malvids</taxon>
        <taxon>Malvales</taxon>
        <taxon>Malvaceae</taxon>
        <taxon>Malvoideae</taxon>
        <taxon>Hibiscus</taxon>
    </lineage>
</organism>
<comment type="caution">
    <text evidence="2">The sequence shown here is derived from an EMBL/GenBank/DDBJ whole genome shotgun (WGS) entry which is preliminary data.</text>
</comment>
<keyword evidence="1" id="KW-0472">Membrane</keyword>
<accession>A0ABR2QKT8</accession>
<evidence type="ECO:0000313" key="2">
    <source>
        <dbReference type="EMBL" id="KAK9001175.1"/>
    </source>
</evidence>
<evidence type="ECO:0000256" key="1">
    <source>
        <dbReference type="SAM" id="Phobius"/>
    </source>
</evidence>
<dbReference type="EMBL" id="JBBPBN010000036">
    <property type="protein sequence ID" value="KAK9001175.1"/>
    <property type="molecule type" value="Genomic_DNA"/>
</dbReference>
<dbReference type="Proteomes" id="UP001396334">
    <property type="component" value="Unassembled WGS sequence"/>
</dbReference>
<evidence type="ECO:0000313" key="3">
    <source>
        <dbReference type="Proteomes" id="UP001396334"/>
    </source>
</evidence>